<name>A0A0T5Z0A6_9GAMM</name>
<evidence type="ECO:0000313" key="7">
    <source>
        <dbReference type="EMBL" id="KRT56256.1"/>
    </source>
</evidence>
<dbReference type="STRING" id="54398.Ga0074115_13618"/>
<dbReference type="GO" id="GO:0016491">
    <property type="term" value="F:oxidoreductase activity"/>
    <property type="evidence" value="ECO:0007669"/>
    <property type="project" value="UniProtKB-KW"/>
</dbReference>
<dbReference type="SUPFAM" id="SSF46548">
    <property type="entry name" value="alpha-helical ferredoxin"/>
    <property type="match status" value="1"/>
</dbReference>
<keyword evidence="2" id="KW-0479">Metal-binding</keyword>
<proteinExistence type="predicted"/>
<evidence type="ECO:0000259" key="6">
    <source>
        <dbReference type="PROSITE" id="PS51379"/>
    </source>
</evidence>
<evidence type="ECO:0000256" key="5">
    <source>
        <dbReference type="ARBA" id="ARBA00023014"/>
    </source>
</evidence>
<dbReference type="OrthoDB" id="9794954at2"/>
<dbReference type="Pfam" id="PF13183">
    <property type="entry name" value="Fer4_8"/>
    <property type="match status" value="1"/>
</dbReference>
<dbReference type="GO" id="GO:0046872">
    <property type="term" value="F:metal ion binding"/>
    <property type="evidence" value="ECO:0007669"/>
    <property type="project" value="UniProtKB-KW"/>
</dbReference>
<dbReference type="Proteomes" id="UP000051634">
    <property type="component" value="Unassembled WGS sequence"/>
</dbReference>
<dbReference type="PATRIC" id="fig|54398.3.peg.2820"/>
<evidence type="ECO:0000313" key="10">
    <source>
        <dbReference type="Proteomes" id="UP000051634"/>
    </source>
</evidence>
<dbReference type="AlphaFoldDB" id="A0A0T5Z0A6"/>
<dbReference type="Gene3D" id="1.10.1060.10">
    <property type="entry name" value="Alpha-helical ferredoxin"/>
    <property type="match status" value="1"/>
</dbReference>
<evidence type="ECO:0000256" key="2">
    <source>
        <dbReference type="ARBA" id="ARBA00022723"/>
    </source>
</evidence>
<feature type="domain" description="4Fe-4S ferredoxin-type" evidence="6">
    <location>
        <begin position="17"/>
        <end position="50"/>
    </location>
</feature>
<evidence type="ECO:0000313" key="9">
    <source>
        <dbReference type="Proteomes" id="UP000051276"/>
    </source>
</evidence>
<dbReference type="PANTHER" id="PTHR43255:SF1">
    <property type="entry name" value="IRON-SULFUR-BINDING OXIDOREDUCTASE FADF-RELATED"/>
    <property type="match status" value="1"/>
</dbReference>
<reference evidence="9 10" key="1">
    <citation type="submission" date="2015-11" db="EMBL/GenBank/DDBJ databases">
        <title>The genome of Candidatus Endoriftia persephone in Ridgeia piscesae and population structure of the North Eastern Pacific vestimentiferan symbionts.</title>
        <authorList>
            <person name="Perez M."/>
            <person name="Juniper K.S."/>
        </authorList>
    </citation>
    <scope>NUCLEOTIDE SEQUENCE [LARGE SCALE GENOMIC DNA]</scope>
    <source>
        <strain evidence="8">Ind10</strain>
        <strain evidence="7">Ind11</strain>
    </source>
</reference>
<keyword evidence="4" id="KW-0408">Iron</keyword>
<dbReference type="Proteomes" id="UP000051276">
    <property type="component" value="Unassembled WGS sequence"/>
</dbReference>
<evidence type="ECO:0000256" key="4">
    <source>
        <dbReference type="ARBA" id="ARBA00023004"/>
    </source>
</evidence>
<keyword evidence="5" id="KW-0411">Iron-sulfur</keyword>
<dbReference type="EMBL" id="LMXI01000591">
    <property type="protein sequence ID" value="KRT57140.1"/>
    <property type="molecule type" value="Genomic_DNA"/>
</dbReference>
<organism evidence="7 10">
    <name type="scientific">endosymbiont of Ridgeia piscesae</name>
    <dbReference type="NCBI Taxonomy" id="54398"/>
    <lineage>
        <taxon>Bacteria</taxon>
        <taxon>Pseudomonadati</taxon>
        <taxon>Pseudomonadota</taxon>
        <taxon>Gammaproteobacteria</taxon>
        <taxon>sulfur-oxidizing symbionts</taxon>
    </lineage>
</organism>
<evidence type="ECO:0000256" key="1">
    <source>
        <dbReference type="ARBA" id="ARBA00022485"/>
    </source>
</evidence>
<dbReference type="InterPro" id="IPR017900">
    <property type="entry name" value="4Fe4S_Fe_S_CS"/>
</dbReference>
<dbReference type="PROSITE" id="PS51379">
    <property type="entry name" value="4FE4S_FER_2"/>
    <property type="match status" value="1"/>
</dbReference>
<keyword evidence="3" id="KW-0560">Oxidoreductase</keyword>
<evidence type="ECO:0000313" key="8">
    <source>
        <dbReference type="EMBL" id="KRT57140.1"/>
    </source>
</evidence>
<sequence>MTVHVSRDKVHSGFTTKVQRLADQNLMACYQCGKCSAGCPMAAYMDIPPNQMIRLAQLGMEEDLLNCEAIWLCVSCLTCNTRCPKGVRIAELIESLRQVKLRARQDHLQVDKIFVEDLRAIPPIALIGSMRKFTS</sequence>
<accession>A0A0T5Z0A6</accession>
<keyword evidence="10" id="KW-1185">Reference proteome</keyword>
<dbReference type="InterPro" id="IPR009051">
    <property type="entry name" value="Helical_ferredxn"/>
</dbReference>
<dbReference type="InterPro" id="IPR017896">
    <property type="entry name" value="4Fe4S_Fe-S-bd"/>
</dbReference>
<protein>
    <submittedName>
        <fullName evidence="7">4Fe-4S dicluster domain</fullName>
    </submittedName>
    <submittedName>
        <fullName evidence="8">Heterodisulfide reductase subunit C</fullName>
    </submittedName>
</protein>
<dbReference type="RefSeq" id="WP_057957363.1">
    <property type="nucleotide sequence ID" value="NZ_KQ557080.1"/>
</dbReference>
<dbReference type="EMBL" id="LDXT01000061">
    <property type="protein sequence ID" value="KRT56256.1"/>
    <property type="molecule type" value="Genomic_DNA"/>
</dbReference>
<comment type="caution">
    <text evidence="7">The sequence shown here is derived from an EMBL/GenBank/DDBJ whole genome shotgun (WGS) entry which is preliminary data.</text>
</comment>
<dbReference type="PANTHER" id="PTHR43255">
    <property type="entry name" value="IRON-SULFUR-BINDING OXIDOREDUCTASE FADF-RELATED-RELATED"/>
    <property type="match status" value="1"/>
</dbReference>
<dbReference type="InterPro" id="IPR051460">
    <property type="entry name" value="HdrC_iron-sulfur_subunit"/>
</dbReference>
<evidence type="ECO:0000256" key="3">
    <source>
        <dbReference type="ARBA" id="ARBA00023002"/>
    </source>
</evidence>
<dbReference type="GO" id="GO:0005886">
    <property type="term" value="C:plasma membrane"/>
    <property type="evidence" value="ECO:0007669"/>
    <property type="project" value="TreeGrafter"/>
</dbReference>
<keyword evidence="1" id="KW-0004">4Fe-4S</keyword>
<dbReference type="GO" id="GO:0051539">
    <property type="term" value="F:4 iron, 4 sulfur cluster binding"/>
    <property type="evidence" value="ECO:0007669"/>
    <property type="project" value="UniProtKB-KW"/>
</dbReference>
<gene>
    <name evidence="7" type="ORF">Ga0074115_13618</name>
    <name evidence="8" type="ORF">Ga0076813_11032</name>
</gene>
<dbReference type="PROSITE" id="PS00198">
    <property type="entry name" value="4FE4S_FER_1"/>
    <property type="match status" value="1"/>
</dbReference>